<name>A0A2J7QMV5_9NEOP</name>
<organism evidence="2 3">
    <name type="scientific">Cryptotermes secundus</name>
    <dbReference type="NCBI Taxonomy" id="105785"/>
    <lineage>
        <taxon>Eukaryota</taxon>
        <taxon>Metazoa</taxon>
        <taxon>Ecdysozoa</taxon>
        <taxon>Arthropoda</taxon>
        <taxon>Hexapoda</taxon>
        <taxon>Insecta</taxon>
        <taxon>Pterygota</taxon>
        <taxon>Neoptera</taxon>
        <taxon>Polyneoptera</taxon>
        <taxon>Dictyoptera</taxon>
        <taxon>Blattodea</taxon>
        <taxon>Blattoidea</taxon>
        <taxon>Termitoidae</taxon>
        <taxon>Kalotermitidae</taxon>
        <taxon>Cryptotermitinae</taxon>
        <taxon>Cryptotermes</taxon>
    </lineage>
</organism>
<dbReference type="AlphaFoldDB" id="A0A2J7QMV5"/>
<dbReference type="EMBL" id="NEVH01013202">
    <property type="protein sequence ID" value="PNF29924.1"/>
    <property type="molecule type" value="Genomic_DNA"/>
</dbReference>
<comment type="caution">
    <text evidence="2">The sequence shown here is derived from an EMBL/GenBank/DDBJ whole genome shotgun (WGS) entry which is preliminary data.</text>
</comment>
<feature type="domain" description="Tox-ART-HYD1" evidence="1">
    <location>
        <begin position="4"/>
        <end position="103"/>
    </location>
</feature>
<reference evidence="2 3" key="1">
    <citation type="submission" date="2017-12" db="EMBL/GenBank/DDBJ databases">
        <title>Hemimetabolous genomes reveal molecular basis of termite eusociality.</title>
        <authorList>
            <person name="Harrison M.C."/>
            <person name="Jongepier E."/>
            <person name="Robertson H.M."/>
            <person name="Arning N."/>
            <person name="Bitard-Feildel T."/>
            <person name="Chao H."/>
            <person name="Childers C.P."/>
            <person name="Dinh H."/>
            <person name="Doddapaneni H."/>
            <person name="Dugan S."/>
            <person name="Gowin J."/>
            <person name="Greiner C."/>
            <person name="Han Y."/>
            <person name="Hu H."/>
            <person name="Hughes D.S.T."/>
            <person name="Huylmans A.-K."/>
            <person name="Kemena C."/>
            <person name="Kremer L.P.M."/>
            <person name="Lee S.L."/>
            <person name="Lopez-Ezquerra A."/>
            <person name="Mallet L."/>
            <person name="Monroy-Kuhn J.M."/>
            <person name="Moser A."/>
            <person name="Murali S.C."/>
            <person name="Muzny D.M."/>
            <person name="Otani S."/>
            <person name="Piulachs M.-D."/>
            <person name="Poelchau M."/>
            <person name="Qu J."/>
            <person name="Schaub F."/>
            <person name="Wada-Katsumata A."/>
            <person name="Worley K.C."/>
            <person name="Xie Q."/>
            <person name="Ylla G."/>
            <person name="Poulsen M."/>
            <person name="Gibbs R.A."/>
            <person name="Schal C."/>
            <person name="Richards S."/>
            <person name="Belles X."/>
            <person name="Korb J."/>
            <person name="Bornberg-Bauer E."/>
        </authorList>
    </citation>
    <scope>NUCLEOTIDE SEQUENCE [LARGE SCALE GENOMIC DNA]</scope>
    <source>
        <tissue evidence="2">Whole body</tissue>
    </source>
</reference>
<accession>A0A2J7QMV5</accession>
<sequence>MVYLYHYTSSDGYAGILVDGVIRRSTDTNRDAVLGKGVYLTALPPWTDDMKLLKNNWDGSSERRLLEKLDNLDYYIRFDSRDLPNVKRAPGKRDIWMVSYDIVLEEVPHEVCVRGNNVAVATRYGYL</sequence>
<dbReference type="Proteomes" id="UP000235965">
    <property type="component" value="Unassembled WGS sequence"/>
</dbReference>
<dbReference type="Pfam" id="PF15633">
    <property type="entry name" value="Tox-ART-HYD1"/>
    <property type="match status" value="1"/>
</dbReference>
<evidence type="ECO:0000259" key="1">
    <source>
        <dbReference type="Pfam" id="PF15633"/>
    </source>
</evidence>
<evidence type="ECO:0000313" key="2">
    <source>
        <dbReference type="EMBL" id="PNF29924.1"/>
    </source>
</evidence>
<proteinExistence type="predicted"/>
<evidence type="ECO:0000313" key="3">
    <source>
        <dbReference type="Proteomes" id="UP000235965"/>
    </source>
</evidence>
<protein>
    <recommendedName>
        <fullName evidence="1">Tox-ART-HYD1 domain-containing protein</fullName>
    </recommendedName>
</protein>
<gene>
    <name evidence="2" type="ORF">B7P43_G07270</name>
</gene>
<dbReference type="InParanoid" id="A0A2J7QMV5"/>
<dbReference type="InterPro" id="IPR028920">
    <property type="entry name" value="Tox-ART-HYD1_dom"/>
</dbReference>
<keyword evidence="3" id="KW-1185">Reference proteome</keyword>